<accession>A0ABV0UXS0</accession>
<comment type="caution">
    <text evidence="3">The sequence shown here is derived from an EMBL/GenBank/DDBJ whole genome shotgun (WGS) entry which is preliminary data.</text>
</comment>
<dbReference type="InterPro" id="IPR026987">
    <property type="entry name" value="WDR18_C"/>
</dbReference>
<dbReference type="Pfam" id="PF14077">
    <property type="entry name" value="WDR18_C"/>
    <property type="match status" value="1"/>
</dbReference>
<evidence type="ECO:0000313" key="3">
    <source>
        <dbReference type="EMBL" id="MEQ2249931.1"/>
    </source>
</evidence>
<organism evidence="3 4">
    <name type="scientific">Ilyodon furcidens</name>
    <name type="common">goldbreast splitfin</name>
    <dbReference type="NCBI Taxonomy" id="33524"/>
    <lineage>
        <taxon>Eukaryota</taxon>
        <taxon>Metazoa</taxon>
        <taxon>Chordata</taxon>
        <taxon>Craniata</taxon>
        <taxon>Vertebrata</taxon>
        <taxon>Euteleostomi</taxon>
        <taxon>Actinopterygii</taxon>
        <taxon>Neopterygii</taxon>
        <taxon>Teleostei</taxon>
        <taxon>Neoteleostei</taxon>
        <taxon>Acanthomorphata</taxon>
        <taxon>Ovalentaria</taxon>
        <taxon>Atherinomorphae</taxon>
        <taxon>Cyprinodontiformes</taxon>
        <taxon>Goodeidae</taxon>
        <taxon>Ilyodon</taxon>
    </lineage>
</organism>
<evidence type="ECO:0000256" key="1">
    <source>
        <dbReference type="SAM" id="Coils"/>
    </source>
</evidence>
<reference evidence="3 4" key="1">
    <citation type="submission" date="2021-06" db="EMBL/GenBank/DDBJ databases">
        <authorList>
            <person name="Palmer J.M."/>
        </authorList>
    </citation>
    <scope>NUCLEOTIDE SEQUENCE [LARGE SCALE GENOMIC DNA]</scope>
    <source>
        <strain evidence="4">if_2019</strain>
        <tissue evidence="3">Muscle</tissue>
    </source>
</reference>
<feature type="domain" description="WD repeat-containing protein 18 C-terminal" evidence="2">
    <location>
        <begin position="68"/>
        <end position="108"/>
    </location>
</feature>
<sequence>MCFLFSGGGGVIPAESRQVVLADARRDRQGERGEASGIYCSGSDPVELGFCSIKLISGCVSPSDCLQSVFGDGENTKVRVAELEEEVQTLKKVNKDLFEFSSQLLTKPT</sequence>
<proteinExistence type="predicted"/>
<feature type="coiled-coil region" evidence="1">
    <location>
        <begin position="73"/>
        <end position="100"/>
    </location>
</feature>
<protein>
    <recommendedName>
        <fullName evidence="2">WD repeat-containing protein 18 C-terminal domain-containing protein</fullName>
    </recommendedName>
</protein>
<dbReference type="EMBL" id="JAHRIQ010087391">
    <property type="protein sequence ID" value="MEQ2249931.1"/>
    <property type="molecule type" value="Genomic_DNA"/>
</dbReference>
<dbReference type="Proteomes" id="UP001482620">
    <property type="component" value="Unassembled WGS sequence"/>
</dbReference>
<evidence type="ECO:0000313" key="4">
    <source>
        <dbReference type="Proteomes" id="UP001482620"/>
    </source>
</evidence>
<keyword evidence="4" id="KW-1185">Reference proteome</keyword>
<name>A0ABV0UXS0_9TELE</name>
<evidence type="ECO:0000259" key="2">
    <source>
        <dbReference type="Pfam" id="PF14077"/>
    </source>
</evidence>
<gene>
    <name evidence="3" type="ORF">ILYODFUR_034611</name>
</gene>
<keyword evidence="1" id="KW-0175">Coiled coil</keyword>